<name>A0A6M3TCP1_9CAUD</name>
<gene>
    <name evidence="1" type="ORF">PssvBMR5_gp11</name>
</gene>
<protein>
    <submittedName>
        <fullName evidence="1">Uncharacterized protein</fullName>
    </submittedName>
</protein>
<keyword evidence="2" id="KW-1185">Reference proteome</keyword>
<organism evidence="1 2">
    <name type="scientific">Pseudomonas phage MR5</name>
    <dbReference type="NCBI Taxonomy" id="2711172"/>
    <lineage>
        <taxon>Viruses</taxon>
        <taxon>Duplodnaviria</taxon>
        <taxon>Heunggongvirae</taxon>
        <taxon>Uroviricota</taxon>
        <taxon>Caudoviricetes</taxon>
        <taxon>Autographivirales</taxon>
        <taxon>Autoscriptoviridae</taxon>
        <taxon>Krylovirinae</taxon>
        <taxon>Mojovirus</taxon>
        <taxon>Mojovirus MR5</taxon>
    </lineage>
</organism>
<evidence type="ECO:0000313" key="1">
    <source>
        <dbReference type="EMBL" id="QJD54779.1"/>
    </source>
</evidence>
<reference evidence="1 2" key="1">
    <citation type="journal article" date="2020" name="Microb. Biotechnol.">
        <title>Phage biocontrol to combat Pseudomonas syringae pathogens causing disease in cherry.</title>
        <authorList>
            <person name="Rabiey M."/>
            <person name="Roy S.R."/>
            <person name="Holtappels D."/>
            <person name="Franceschetti L."/>
            <person name="Quilty B.J."/>
            <person name="Creeth R."/>
            <person name="Sundin G.W."/>
            <person name="Wagemans J."/>
            <person name="Lavigne R."/>
            <person name="Jackson R.W."/>
        </authorList>
    </citation>
    <scope>NUCLEOTIDE SEQUENCE [LARGE SCALE GENOMIC DNA]</scope>
</reference>
<dbReference type="EMBL" id="MT104468">
    <property type="protein sequence ID" value="QJD54779.1"/>
    <property type="molecule type" value="Genomic_DNA"/>
</dbReference>
<sequence>MRKIASTPAFVILNLQLNDRQGERAALRGAGLTSYIMCTEGVDRDVVYAVPAEDMYCTQRREGILDMLTTLMVREVLHVDEKRQARYCPADNNYLPIGVASNGPWVECNQDIHAHAYRIKGRAFHVAANSAVTNINQQERVNA</sequence>
<dbReference type="Proteomes" id="UP000501738">
    <property type="component" value="Segment"/>
</dbReference>
<accession>A0A6M3TCP1</accession>
<proteinExistence type="predicted"/>
<evidence type="ECO:0000313" key="2">
    <source>
        <dbReference type="Proteomes" id="UP000501738"/>
    </source>
</evidence>